<evidence type="ECO:0000256" key="1">
    <source>
        <dbReference type="ARBA" id="ARBA00000085"/>
    </source>
</evidence>
<dbReference type="OrthoDB" id="8127at2157"/>
<sequence>MLDQPALVAAALDSLDDVFYVYDTDAKLVAWNRRLNDVFDRTDEELRGTPAEEFFVDADRERVQAAVAEVFDRGETSVEARVETAGPAVRFQLTGHRLVDDDGAVVGFSGIGRDVTVEHEQSVRLSLQNERLESFASVVSHDLRNPLQVAIGLVDLERDERDSDRLGRVAGALDRMDRIVSDVLTVARDGSDLEDPTSVSLAAVARDAWGTVDTGSATLDVRTQTSVEGDPDRLDRLFANLFRNSVEHGSTSSRPGADDAVEHGSSDGADGDGVTVSVVDTERGFAVEDDGVGIAPDERERVFDAGVSRTADGTGFGLDIVRTVAEAHGWTVTAAESETGGAAFEFDLGLLDPSADDD</sequence>
<dbReference type="Pfam" id="PF02518">
    <property type="entry name" value="HATPase_c"/>
    <property type="match status" value="1"/>
</dbReference>
<dbReference type="SUPFAM" id="SSF55874">
    <property type="entry name" value="ATPase domain of HSP90 chaperone/DNA topoisomerase II/histidine kinase"/>
    <property type="match status" value="1"/>
</dbReference>
<feature type="compositionally biased region" description="Low complexity" evidence="7">
    <location>
        <begin position="266"/>
        <end position="275"/>
    </location>
</feature>
<dbReference type="PANTHER" id="PTHR43711">
    <property type="entry name" value="TWO-COMPONENT HISTIDINE KINASE"/>
    <property type="match status" value="1"/>
</dbReference>
<dbReference type="KEGG" id="hlt:I7X12_10445"/>
<feature type="region of interest" description="Disordered" evidence="7">
    <location>
        <begin position="247"/>
        <end position="275"/>
    </location>
</feature>
<dbReference type="SUPFAM" id="SSF55785">
    <property type="entry name" value="PYP-like sensor domain (PAS domain)"/>
    <property type="match status" value="1"/>
</dbReference>
<dbReference type="SMART" id="SM00387">
    <property type="entry name" value="HATPase_c"/>
    <property type="match status" value="1"/>
</dbReference>
<keyword evidence="3" id="KW-0597">Phosphoprotein</keyword>
<dbReference type="CDD" id="cd00130">
    <property type="entry name" value="PAS"/>
    <property type="match status" value="1"/>
</dbReference>
<keyword evidence="5 10" id="KW-0418">Kinase</keyword>
<gene>
    <name evidence="10" type="ORF">I7X12_10445</name>
</gene>
<evidence type="ECO:0000313" key="11">
    <source>
        <dbReference type="Proteomes" id="UP000595001"/>
    </source>
</evidence>
<dbReference type="PROSITE" id="PS50112">
    <property type="entry name" value="PAS"/>
    <property type="match status" value="1"/>
</dbReference>
<dbReference type="GO" id="GO:0000155">
    <property type="term" value="F:phosphorelay sensor kinase activity"/>
    <property type="evidence" value="ECO:0007669"/>
    <property type="project" value="InterPro"/>
</dbReference>
<dbReference type="SMART" id="SM00388">
    <property type="entry name" value="HisKA"/>
    <property type="match status" value="1"/>
</dbReference>
<dbReference type="CDD" id="cd00082">
    <property type="entry name" value="HisKA"/>
    <property type="match status" value="1"/>
</dbReference>
<dbReference type="InterPro" id="IPR036097">
    <property type="entry name" value="HisK_dim/P_sf"/>
</dbReference>
<evidence type="ECO:0000256" key="7">
    <source>
        <dbReference type="SAM" id="MobiDB-lite"/>
    </source>
</evidence>
<accession>A0A7U3WBU4</accession>
<evidence type="ECO:0000256" key="2">
    <source>
        <dbReference type="ARBA" id="ARBA00012438"/>
    </source>
</evidence>
<dbReference type="InterPro" id="IPR003661">
    <property type="entry name" value="HisK_dim/P_dom"/>
</dbReference>
<reference evidence="10 11" key="1">
    <citation type="submission" date="2020-12" db="EMBL/GenBank/DDBJ databases">
        <title>Halosimplex halophilum sp. nov. and Halosimplex salinum sp. nov., two new members of the genus Halosimplex.</title>
        <authorList>
            <person name="Cui H.L."/>
        </authorList>
    </citation>
    <scope>NUCLEOTIDE SEQUENCE [LARGE SCALE GENOMIC DNA]</scope>
    <source>
        <strain evidence="10 11">YGH94</strain>
    </source>
</reference>
<dbReference type="Pfam" id="PF08448">
    <property type="entry name" value="PAS_4"/>
    <property type="match status" value="1"/>
</dbReference>
<dbReference type="SMART" id="SM00091">
    <property type="entry name" value="PAS"/>
    <property type="match status" value="1"/>
</dbReference>
<dbReference type="AlphaFoldDB" id="A0A7U3WBU4"/>
<evidence type="ECO:0000256" key="4">
    <source>
        <dbReference type="ARBA" id="ARBA00022679"/>
    </source>
</evidence>
<feature type="compositionally biased region" description="Basic and acidic residues" evidence="7">
    <location>
        <begin position="256"/>
        <end position="265"/>
    </location>
</feature>
<organism evidence="10 11">
    <name type="scientific">Halosimplex litoreum</name>
    <dbReference type="NCBI Taxonomy" id="1198301"/>
    <lineage>
        <taxon>Archaea</taxon>
        <taxon>Methanobacteriati</taxon>
        <taxon>Methanobacteriota</taxon>
        <taxon>Stenosarchaea group</taxon>
        <taxon>Halobacteria</taxon>
        <taxon>Halobacteriales</taxon>
        <taxon>Haloarculaceae</taxon>
        <taxon>Halosimplex</taxon>
    </lineage>
</organism>
<dbReference type="PANTHER" id="PTHR43711:SF1">
    <property type="entry name" value="HISTIDINE KINASE 1"/>
    <property type="match status" value="1"/>
</dbReference>
<dbReference type="EMBL" id="CP065856">
    <property type="protein sequence ID" value="QPV65089.1"/>
    <property type="molecule type" value="Genomic_DNA"/>
</dbReference>
<dbReference type="PRINTS" id="PR00344">
    <property type="entry name" value="BCTRLSENSOR"/>
</dbReference>
<dbReference type="InterPro" id="IPR004358">
    <property type="entry name" value="Sig_transdc_His_kin-like_C"/>
</dbReference>
<proteinExistence type="predicted"/>
<dbReference type="InterPro" id="IPR036890">
    <property type="entry name" value="HATPase_C_sf"/>
</dbReference>
<dbReference type="PROSITE" id="PS50109">
    <property type="entry name" value="HIS_KIN"/>
    <property type="match status" value="1"/>
</dbReference>
<evidence type="ECO:0000313" key="10">
    <source>
        <dbReference type="EMBL" id="QPV65089.1"/>
    </source>
</evidence>
<dbReference type="NCBIfam" id="TIGR00229">
    <property type="entry name" value="sensory_box"/>
    <property type="match status" value="1"/>
</dbReference>
<comment type="catalytic activity">
    <reaction evidence="1">
        <text>ATP + protein L-histidine = ADP + protein N-phospho-L-histidine.</text>
        <dbReference type="EC" id="2.7.13.3"/>
    </reaction>
</comment>
<evidence type="ECO:0000259" key="8">
    <source>
        <dbReference type="PROSITE" id="PS50109"/>
    </source>
</evidence>
<dbReference type="InterPro" id="IPR013656">
    <property type="entry name" value="PAS_4"/>
</dbReference>
<dbReference type="Gene3D" id="1.10.287.130">
    <property type="match status" value="1"/>
</dbReference>
<protein>
    <recommendedName>
        <fullName evidence="2">histidine kinase</fullName>
        <ecNumber evidence="2">2.7.13.3</ecNumber>
    </recommendedName>
</protein>
<keyword evidence="6" id="KW-0902">Two-component regulatory system</keyword>
<dbReference type="Pfam" id="PF00512">
    <property type="entry name" value="HisKA"/>
    <property type="match status" value="1"/>
</dbReference>
<evidence type="ECO:0000256" key="6">
    <source>
        <dbReference type="ARBA" id="ARBA00023012"/>
    </source>
</evidence>
<dbReference type="Gene3D" id="3.30.450.20">
    <property type="entry name" value="PAS domain"/>
    <property type="match status" value="1"/>
</dbReference>
<name>A0A7U3WBU4_9EURY</name>
<evidence type="ECO:0000256" key="5">
    <source>
        <dbReference type="ARBA" id="ARBA00022777"/>
    </source>
</evidence>
<feature type="domain" description="PAS" evidence="9">
    <location>
        <begin position="4"/>
        <end position="74"/>
    </location>
</feature>
<dbReference type="InterPro" id="IPR000014">
    <property type="entry name" value="PAS"/>
</dbReference>
<dbReference type="InterPro" id="IPR005467">
    <property type="entry name" value="His_kinase_dom"/>
</dbReference>
<dbReference type="InterPro" id="IPR003594">
    <property type="entry name" value="HATPase_dom"/>
</dbReference>
<keyword evidence="11" id="KW-1185">Reference proteome</keyword>
<dbReference type="EC" id="2.7.13.3" evidence="2"/>
<dbReference type="InterPro" id="IPR035965">
    <property type="entry name" value="PAS-like_dom_sf"/>
</dbReference>
<feature type="domain" description="Histidine kinase" evidence="8">
    <location>
        <begin position="138"/>
        <end position="352"/>
    </location>
</feature>
<dbReference type="SUPFAM" id="SSF47384">
    <property type="entry name" value="Homodimeric domain of signal transducing histidine kinase"/>
    <property type="match status" value="1"/>
</dbReference>
<dbReference type="Proteomes" id="UP000595001">
    <property type="component" value="Chromosome"/>
</dbReference>
<evidence type="ECO:0000256" key="3">
    <source>
        <dbReference type="ARBA" id="ARBA00022553"/>
    </source>
</evidence>
<dbReference type="InterPro" id="IPR050736">
    <property type="entry name" value="Sensor_HK_Regulatory"/>
</dbReference>
<dbReference type="Gene3D" id="3.30.565.10">
    <property type="entry name" value="Histidine kinase-like ATPase, C-terminal domain"/>
    <property type="match status" value="1"/>
</dbReference>
<evidence type="ECO:0000259" key="9">
    <source>
        <dbReference type="PROSITE" id="PS50112"/>
    </source>
</evidence>
<keyword evidence="4" id="KW-0808">Transferase</keyword>